<dbReference type="InterPro" id="IPR001628">
    <property type="entry name" value="Znf_hrmn_rcpt"/>
</dbReference>
<protein>
    <recommendedName>
        <fullName evidence="14">Nuclear receptor domain-containing protein</fullName>
    </recommendedName>
</protein>
<dbReference type="GO" id="GO:0043565">
    <property type="term" value="F:sequence-specific DNA binding"/>
    <property type="evidence" value="ECO:0007669"/>
    <property type="project" value="InterPro"/>
</dbReference>
<dbReference type="InterPro" id="IPR050234">
    <property type="entry name" value="Nuclear_hormone_rcpt_NR1"/>
</dbReference>
<keyword evidence="4 9" id="KW-0805">Transcription regulation</keyword>
<dbReference type="InterPro" id="IPR035500">
    <property type="entry name" value="NHR-like_dom_sf"/>
</dbReference>
<comment type="subcellular location">
    <subcellularLocation>
        <location evidence="9">Nucleus</location>
    </subcellularLocation>
</comment>
<dbReference type="SMART" id="SM00430">
    <property type="entry name" value="HOLI"/>
    <property type="match status" value="1"/>
</dbReference>
<dbReference type="Pfam" id="PF00105">
    <property type="entry name" value="zf-C4"/>
    <property type="match status" value="1"/>
</dbReference>
<dbReference type="PROSITE" id="PS00031">
    <property type="entry name" value="NUCLEAR_REC_DBD_1"/>
    <property type="match status" value="1"/>
</dbReference>
<feature type="compositionally biased region" description="Low complexity" evidence="10">
    <location>
        <begin position="296"/>
        <end position="315"/>
    </location>
</feature>
<comment type="similarity">
    <text evidence="9">Belongs to the nuclear hormone receptor family.</text>
</comment>
<evidence type="ECO:0000256" key="4">
    <source>
        <dbReference type="ARBA" id="ARBA00023015"/>
    </source>
</evidence>
<evidence type="ECO:0000256" key="9">
    <source>
        <dbReference type="RuleBase" id="RU004334"/>
    </source>
</evidence>
<evidence type="ECO:0000313" key="13">
    <source>
        <dbReference type="EMBL" id="CEK69612.1"/>
    </source>
</evidence>
<dbReference type="PRINTS" id="PR00398">
    <property type="entry name" value="STRDHORMONER"/>
</dbReference>
<evidence type="ECO:0000259" key="12">
    <source>
        <dbReference type="PROSITE" id="PS51843"/>
    </source>
</evidence>
<dbReference type="PANTHER" id="PTHR24082">
    <property type="entry name" value="NUCLEAR HORMONE RECEPTOR"/>
    <property type="match status" value="1"/>
</dbReference>
<dbReference type="PROSITE" id="PS51030">
    <property type="entry name" value="NUCLEAR_REC_DBD_2"/>
    <property type="match status" value="1"/>
</dbReference>
<dbReference type="EMBL" id="HACG01022747">
    <property type="protein sequence ID" value="CEK69612.1"/>
    <property type="molecule type" value="Transcribed_RNA"/>
</dbReference>
<reference evidence="13" key="1">
    <citation type="submission" date="2014-12" db="EMBL/GenBank/DDBJ databases">
        <title>Insight into the proteome of Arion vulgaris.</title>
        <authorList>
            <person name="Aradska J."/>
            <person name="Bulat T."/>
            <person name="Smidak R."/>
            <person name="Sarate P."/>
            <person name="Gangsoo J."/>
            <person name="Sialana F."/>
            <person name="Bilban M."/>
            <person name="Lubec G."/>
        </authorList>
    </citation>
    <scope>NUCLEOTIDE SEQUENCE</scope>
    <source>
        <tissue evidence="13">Skin</tissue>
    </source>
</reference>
<sequence>ESIISRMRGKKRPPEERGYSVAGPLPPCRVCGEQAAGFHYGVNTCEACKGFFRRSLIRDGKYECLGTGNCTISTNRRKCCARCRYLKCLSVGMSKDAIKTGRYTYMKRTQDTLELKMLEQTKQDVTDMDTQSEISSETFEESTTYSIESGSPPDHAREELSFKNESNRNISSVPADLSKIPVYKPPSPFIASNSQPLTELMPALSAELSTISPYVLPQNKVQVNRTEKLKSRGGIPEDKSSQSVFIQISGMNDSKVYSPLNSTLLSPLSMVDSCDNSPSSQKLSHWDPYDSKILPSSSESSPLLSYSPLPTPMSLQPSQQRHTQAACELASNDWHIYSEAELDSFISDLIASHKMNVEDSNSITDEVLQESYKTCKERCSLQTEVFGHLGTLKRDEHDQIYVSTGLDVDGRLEDLSYAAENMDIYIRQMITFMKLIPGFRSLRLTDQTALVKASIYDVFLLGYFRGYNKEDYIVVEPTKSYCRHQMEIFQSKEDLDRIFNISKSLQDLHLTFEMVIILKALCVFFPDRATLEEPDIIQKLQFKMVQSLLLLLKRHFQDQTGLMFGK</sequence>
<accession>A0A0B6ZMJ0</accession>
<feature type="non-terminal residue" evidence="13">
    <location>
        <position position="1"/>
    </location>
</feature>
<organism evidence="13">
    <name type="scientific">Arion vulgaris</name>
    <dbReference type="NCBI Taxonomy" id="1028688"/>
    <lineage>
        <taxon>Eukaryota</taxon>
        <taxon>Metazoa</taxon>
        <taxon>Spiralia</taxon>
        <taxon>Lophotrochozoa</taxon>
        <taxon>Mollusca</taxon>
        <taxon>Gastropoda</taxon>
        <taxon>Heterobranchia</taxon>
        <taxon>Euthyneura</taxon>
        <taxon>Panpulmonata</taxon>
        <taxon>Eupulmonata</taxon>
        <taxon>Stylommatophora</taxon>
        <taxon>Helicina</taxon>
        <taxon>Arionoidea</taxon>
        <taxon>Arionidae</taxon>
        <taxon>Arion</taxon>
    </lineage>
</organism>
<dbReference type="SMART" id="SM00399">
    <property type="entry name" value="ZnF_C4"/>
    <property type="match status" value="1"/>
</dbReference>
<gene>
    <name evidence="13" type="primary">ORF70856</name>
</gene>
<evidence type="ECO:0000256" key="3">
    <source>
        <dbReference type="ARBA" id="ARBA00022833"/>
    </source>
</evidence>
<dbReference type="InterPro" id="IPR013088">
    <property type="entry name" value="Znf_NHR/GATA"/>
</dbReference>
<evidence type="ECO:0000256" key="8">
    <source>
        <dbReference type="ARBA" id="ARBA00023242"/>
    </source>
</evidence>
<feature type="domain" description="Nuclear receptor" evidence="11">
    <location>
        <begin position="25"/>
        <end position="100"/>
    </location>
</feature>
<feature type="region of interest" description="Disordered" evidence="10">
    <location>
        <begin position="123"/>
        <end position="157"/>
    </location>
</feature>
<dbReference type="SUPFAM" id="SSF48508">
    <property type="entry name" value="Nuclear receptor ligand-binding domain"/>
    <property type="match status" value="1"/>
</dbReference>
<keyword evidence="2 9" id="KW-0863">Zinc-finger</keyword>
<proteinExistence type="inferred from homology"/>
<dbReference type="PRINTS" id="PR00047">
    <property type="entry name" value="STROIDFINGER"/>
</dbReference>
<dbReference type="InterPro" id="IPR001723">
    <property type="entry name" value="Nuclear_hrmn_rcpt"/>
</dbReference>
<dbReference type="CDD" id="cd06916">
    <property type="entry name" value="NR_DBD_like"/>
    <property type="match status" value="1"/>
</dbReference>
<dbReference type="InterPro" id="IPR000536">
    <property type="entry name" value="Nucl_hrmn_rcpt_lig-bd"/>
</dbReference>
<feature type="domain" description="NR LBD" evidence="12">
    <location>
        <begin position="376"/>
        <end position="566"/>
    </location>
</feature>
<feature type="region of interest" description="Disordered" evidence="10">
    <location>
        <begin position="296"/>
        <end position="322"/>
    </location>
</feature>
<evidence type="ECO:0000259" key="11">
    <source>
        <dbReference type="PROSITE" id="PS51030"/>
    </source>
</evidence>
<keyword evidence="6 9" id="KW-0804">Transcription</keyword>
<dbReference type="Gene3D" id="1.10.565.10">
    <property type="entry name" value="Retinoid X Receptor"/>
    <property type="match status" value="1"/>
</dbReference>
<keyword evidence="3 9" id="KW-0862">Zinc</keyword>
<dbReference type="GO" id="GO:0008270">
    <property type="term" value="F:zinc ion binding"/>
    <property type="evidence" value="ECO:0007669"/>
    <property type="project" value="UniProtKB-KW"/>
</dbReference>
<dbReference type="AlphaFoldDB" id="A0A0B6ZMJ0"/>
<feature type="compositionally biased region" description="Low complexity" evidence="10">
    <location>
        <begin position="132"/>
        <end position="149"/>
    </location>
</feature>
<dbReference type="Pfam" id="PF00104">
    <property type="entry name" value="Hormone_recep"/>
    <property type="match status" value="1"/>
</dbReference>
<evidence type="ECO:0008006" key="14">
    <source>
        <dbReference type="Google" id="ProtNLM"/>
    </source>
</evidence>
<dbReference type="Gene3D" id="3.30.50.10">
    <property type="entry name" value="Erythroid Transcription Factor GATA-1, subunit A"/>
    <property type="match status" value="1"/>
</dbReference>
<evidence type="ECO:0000256" key="7">
    <source>
        <dbReference type="ARBA" id="ARBA00023170"/>
    </source>
</evidence>
<dbReference type="GO" id="GO:0005634">
    <property type="term" value="C:nucleus"/>
    <property type="evidence" value="ECO:0007669"/>
    <property type="project" value="UniProtKB-SubCell"/>
</dbReference>
<keyword evidence="8 9" id="KW-0539">Nucleus</keyword>
<keyword evidence="1 9" id="KW-0479">Metal-binding</keyword>
<keyword evidence="7 9" id="KW-0675">Receptor</keyword>
<feature type="non-terminal residue" evidence="13">
    <location>
        <position position="566"/>
    </location>
</feature>
<evidence type="ECO:0000256" key="10">
    <source>
        <dbReference type="SAM" id="MobiDB-lite"/>
    </source>
</evidence>
<dbReference type="PROSITE" id="PS51843">
    <property type="entry name" value="NR_LBD"/>
    <property type="match status" value="1"/>
</dbReference>
<evidence type="ECO:0000256" key="6">
    <source>
        <dbReference type="ARBA" id="ARBA00023163"/>
    </source>
</evidence>
<dbReference type="SUPFAM" id="SSF57716">
    <property type="entry name" value="Glucocorticoid receptor-like (DNA-binding domain)"/>
    <property type="match status" value="1"/>
</dbReference>
<evidence type="ECO:0000256" key="5">
    <source>
        <dbReference type="ARBA" id="ARBA00023125"/>
    </source>
</evidence>
<name>A0A0B6ZMJ0_9EUPU</name>
<evidence type="ECO:0000256" key="2">
    <source>
        <dbReference type="ARBA" id="ARBA00022771"/>
    </source>
</evidence>
<dbReference type="GO" id="GO:0003700">
    <property type="term" value="F:DNA-binding transcription factor activity"/>
    <property type="evidence" value="ECO:0007669"/>
    <property type="project" value="InterPro"/>
</dbReference>
<evidence type="ECO:0000256" key="1">
    <source>
        <dbReference type="ARBA" id="ARBA00022723"/>
    </source>
</evidence>
<keyword evidence="5 9" id="KW-0238">DNA-binding</keyword>